<reference evidence="1 2" key="1">
    <citation type="journal article" date="2021" name="Hortic Res">
        <title>High-quality reference genome and annotation aids understanding of berry development for evergreen blueberry (Vaccinium darrowii).</title>
        <authorList>
            <person name="Yu J."/>
            <person name="Hulse-Kemp A.M."/>
            <person name="Babiker E."/>
            <person name="Staton M."/>
        </authorList>
    </citation>
    <scope>NUCLEOTIDE SEQUENCE [LARGE SCALE GENOMIC DNA]</scope>
    <source>
        <strain evidence="2">cv. NJ 8807/NJ 8810</strain>
        <tissue evidence="1">Young leaf</tissue>
    </source>
</reference>
<accession>A0ACB7YG61</accession>
<protein>
    <submittedName>
        <fullName evidence="1">Uncharacterized protein</fullName>
    </submittedName>
</protein>
<dbReference type="EMBL" id="CM037158">
    <property type="protein sequence ID" value="KAH7852611.1"/>
    <property type="molecule type" value="Genomic_DNA"/>
</dbReference>
<evidence type="ECO:0000313" key="1">
    <source>
        <dbReference type="EMBL" id="KAH7852611.1"/>
    </source>
</evidence>
<gene>
    <name evidence="1" type="ORF">Vadar_027002</name>
</gene>
<comment type="caution">
    <text evidence="1">The sequence shown here is derived from an EMBL/GenBank/DDBJ whole genome shotgun (WGS) entry which is preliminary data.</text>
</comment>
<dbReference type="Proteomes" id="UP000828048">
    <property type="component" value="Chromosome 8"/>
</dbReference>
<evidence type="ECO:0000313" key="2">
    <source>
        <dbReference type="Proteomes" id="UP000828048"/>
    </source>
</evidence>
<name>A0ACB7YG61_9ERIC</name>
<proteinExistence type="predicted"/>
<organism evidence="1 2">
    <name type="scientific">Vaccinium darrowii</name>
    <dbReference type="NCBI Taxonomy" id="229202"/>
    <lineage>
        <taxon>Eukaryota</taxon>
        <taxon>Viridiplantae</taxon>
        <taxon>Streptophyta</taxon>
        <taxon>Embryophyta</taxon>
        <taxon>Tracheophyta</taxon>
        <taxon>Spermatophyta</taxon>
        <taxon>Magnoliopsida</taxon>
        <taxon>eudicotyledons</taxon>
        <taxon>Gunneridae</taxon>
        <taxon>Pentapetalae</taxon>
        <taxon>asterids</taxon>
        <taxon>Ericales</taxon>
        <taxon>Ericaceae</taxon>
        <taxon>Vaccinioideae</taxon>
        <taxon>Vaccinieae</taxon>
        <taxon>Vaccinium</taxon>
    </lineage>
</organism>
<sequence length="426" mass="48831">MEDWLTQLPDDVLGIILSLLDVKEAVRTSTLSRRWEYVWTLFSGCLDFDYSDVACELGFLRPGPGTVDVARQNFLNRVNRVMEWHQGPAIDGLRISFDLDVESSRCDIDRWVKFAMDKRVKKFCLDLTCSHGYIRRKRYTFPKHSLSLSNFNSLTSLSMKNVDVTGEVIESFLCKCPLLEELSVVESTCIGNLQISGPSLKLRHLEIIPRQVSANIEISASKLVSFKYGGAPISMTLKYVPALKVARFGTKYSLFLVRNFEQLSVILLQLDTLALDFWPLTYPMTLPRFPTTTNLKQLELKLNVIDRDTLFSCASLIRSFPLLHRFALQLCWHGKPIERGQRILKANKHPHLCLKVVEFVGFVGYLLDIEFARYLLKNAVTLERLSIDPRLPCRLDFMTTQEKNVVRERARELESELSPGAEFVIL</sequence>
<keyword evidence="2" id="KW-1185">Reference proteome</keyword>